<dbReference type="InterPro" id="IPR026337">
    <property type="entry name" value="AKG_HExxH"/>
</dbReference>
<sequence>MDLRPHRLPDDVLSRLGAGGGGGRAMRALTAAEESKHRLLVFAVADLAPSEPVRRAFDVLTRVEKSHREVVRDVLRHPAVGAWAKRTVHELQRGRDGGPRGSAQLGAVAAVAAARAGVECRIEVPAWRGTVMLPSLGQISLREPVSGPVELRVRAGGTAEAAGLSFTAAPAVVNGRGDAEGGPPPAGWEPLHRISVAGPSLLVDDLDPFRWDPATATDDRLAPAELRHWRDCHAAAWDLLTAHHWTIAEEVAAAVSVLTPIKGPEHGQNSASARDRFGTVAMSTPPDGRWLASTYAHEVQHAKLGAVLDVVELVRPDARRYYAPWRDDPRPLPGLLQGAYAYLGVAGFWRRQREYDPDRRPHIEFARWRRSAFEVTGTLLASGALTGPGEEFVTRMRGTLSAWQDEPVPASLRAAAREEADAHHRAWVARNGLTG</sequence>
<evidence type="ECO:0000313" key="2">
    <source>
        <dbReference type="Proteomes" id="UP000199202"/>
    </source>
</evidence>
<evidence type="ECO:0000313" key="1">
    <source>
        <dbReference type="EMBL" id="SDK85310.1"/>
    </source>
</evidence>
<accession>A0A1G9FAA8</accession>
<name>A0A1G9FAA8_9ACTN</name>
<dbReference type="STRING" id="633440.SAMN05421869_119154"/>
<gene>
    <name evidence="1" type="ORF">SAMN05421869_119154</name>
</gene>
<dbReference type="Proteomes" id="UP000199202">
    <property type="component" value="Unassembled WGS sequence"/>
</dbReference>
<reference evidence="1 2" key="1">
    <citation type="submission" date="2016-10" db="EMBL/GenBank/DDBJ databases">
        <authorList>
            <person name="de Groot N.N."/>
        </authorList>
    </citation>
    <scope>NUCLEOTIDE SEQUENCE [LARGE SCALE GENOMIC DNA]</scope>
    <source>
        <strain evidence="1 2">CGMCC 4.6533</strain>
    </source>
</reference>
<dbReference type="NCBIfam" id="TIGR04267">
    <property type="entry name" value="mod_HExxH"/>
    <property type="match status" value="1"/>
</dbReference>
<dbReference type="EMBL" id="FNDJ01000019">
    <property type="protein sequence ID" value="SDK85310.1"/>
    <property type="molecule type" value="Genomic_DNA"/>
</dbReference>
<organism evidence="1 2">
    <name type="scientific">Nonomuraea jiangxiensis</name>
    <dbReference type="NCBI Taxonomy" id="633440"/>
    <lineage>
        <taxon>Bacteria</taxon>
        <taxon>Bacillati</taxon>
        <taxon>Actinomycetota</taxon>
        <taxon>Actinomycetes</taxon>
        <taxon>Streptosporangiales</taxon>
        <taxon>Streptosporangiaceae</taxon>
        <taxon>Nonomuraea</taxon>
    </lineage>
</organism>
<dbReference type="RefSeq" id="WP_090941901.1">
    <property type="nucleotide sequence ID" value="NZ_FNDJ01000019.1"/>
</dbReference>
<dbReference type="OrthoDB" id="796761at2"/>
<protein>
    <submittedName>
        <fullName evidence="1">HEXXH motif-containing protein</fullName>
    </submittedName>
</protein>
<dbReference type="AlphaFoldDB" id="A0A1G9FAA8"/>
<keyword evidence="2" id="KW-1185">Reference proteome</keyword>
<proteinExistence type="predicted"/>